<evidence type="ECO:0000256" key="4">
    <source>
        <dbReference type="SAM" id="MobiDB-lite"/>
    </source>
</evidence>
<feature type="region of interest" description="Disordered" evidence="4">
    <location>
        <begin position="492"/>
        <end position="547"/>
    </location>
</feature>
<keyword evidence="3" id="KW-0067">ATP-binding</keyword>
<organism evidence="6 7">
    <name type="scientific">Periconia digitata</name>
    <dbReference type="NCBI Taxonomy" id="1303443"/>
    <lineage>
        <taxon>Eukaryota</taxon>
        <taxon>Fungi</taxon>
        <taxon>Dikarya</taxon>
        <taxon>Ascomycota</taxon>
        <taxon>Pezizomycotina</taxon>
        <taxon>Dothideomycetes</taxon>
        <taxon>Pleosporomycetidae</taxon>
        <taxon>Pleosporales</taxon>
        <taxon>Massarineae</taxon>
        <taxon>Periconiaceae</taxon>
        <taxon>Periconia</taxon>
    </lineage>
</organism>
<dbReference type="AlphaFoldDB" id="A0A9W4UN42"/>
<dbReference type="Pfam" id="PF25426">
    <property type="entry name" value="AAA_lid_BCS1"/>
    <property type="match status" value="1"/>
</dbReference>
<dbReference type="InterPro" id="IPR027417">
    <property type="entry name" value="P-loop_NTPase"/>
</dbReference>
<sequence>MSVADAGLQLSLMDAAAQAIAPTSVPTTLIPIVQIVSGIVYKYKGSNHSKIVGKAVLTIGALHGLRFLWSTINPIIVPSLTSSIKVSTDTELGVRITDWLSQTASGTPSRHTDLDGDEKRLLKGNWETNGQYALAEYKGWRLFHGIPLYVSEEDQQVEGPHDRHGNKGVATKTIVTITAIGPSRILDRLIKEVLAVVDPDEKKYTRVHSVGAGGGGNQNWDVRKAMSRPMDTIELEQSLKKDFVDDILHFNTTERRKYYTNRGIPWKRGYLIFGPPGTGKSSLAFASAGMIGSDLYRVSLAQIAGEGNMSHLFSEIEKRDILLLEDIDSAGINREVMNADQKSKKAGKNSISLSGLLNAIDDLAEGVIVMMTSNSPESLDKALIHPGRIDKQIFMGNASPELAKSMFQRMYSEDNAAIPVTSKIVQLSEQFAQKVPDSKLTPAELQGFLLQHTPEDALLNIETWAQKIIESKEKGLNIVGVKADDEALGIKKPSENASSAEQSVPKELCANSSGDTLSDKFSDDGSDEVSDDESDDFSDDECEFDQE</sequence>
<dbReference type="Pfam" id="PF00004">
    <property type="entry name" value="AAA"/>
    <property type="match status" value="1"/>
</dbReference>
<dbReference type="SUPFAM" id="SSF52540">
    <property type="entry name" value="P-loop containing nucleoside triphosphate hydrolases"/>
    <property type="match status" value="1"/>
</dbReference>
<dbReference type="InterPro" id="IPR003959">
    <property type="entry name" value="ATPase_AAA_core"/>
</dbReference>
<dbReference type="GO" id="GO:0005524">
    <property type="term" value="F:ATP binding"/>
    <property type="evidence" value="ECO:0007669"/>
    <property type="project" value="UniProtKB-KW"/>
</dbReference>
<dbReference type="InterPro" id="IPR057495">
    <property type="entry name" value="AAA_lid_BCS1"/>
</dbReference>
<evidence type="ECO:0000259" key="5">
    <source>
        <dbReference type="SMART" id="SM00382"/>
    </source>
</evidence>
<protein>
    <recommendedName>
        <fullName evidence="5">AAA+ ATPase domain-containing protein</fullName>
    </recommendedName>
</protein>
<feature type="compositionally biased region" description="Acidic residues" evidence="4">
    <location>
        <begin position="524"/>
        <end position="547"/>
    </location>
</feature>
<dbReference type="SMART" id="SM00382">
    <property type="entry name" value="AAA"/>
    <property type="match status" value="1"/>
</dbReference>
<dbReference type="OrthoDB" id="10251412at2759"/>
<evidence type="ECO:0000256" key="2">
    <source>
        <dbReference type="ARBA" id="ARBA00022741"/>
    </source>
</evidence>
<dbReference type="Proteomes" id="UP001152607">
    <property type="component" value="Unassembled WGS sequence"/>
</dbReference>
<dbReference type="GO" id="GO:0016887">
    <property type="term" value="F:ATP hydrolysis activity"/>
    <property type="evidence" value="ECO:0007669"/>
    <property type="project" value="InterPro"/>
</dbReference>
<dbReference type="InterPro" id="IPR050747">
    <property type="entry name" value="Mitochondrial_chaperone_BCS1"/>
</dbReference>
<dbReference type="PANTHER" id="PTHR23070">
    <property type="entry name" value="BCS1 AAA-TYPE ATPASE"/>
    <property type="match status" value="1"/>
</dbReference>
<gene>
    <name evidence="6" type="ORF">PDIGIT_LOCUS11174</name>
</gene>
<evidence type="ECO:0000256" key="1">
    <source>
        <dbReference type="ARBA" id="ARBA00007448"/>
    </source>
</evidence>
<evidence type="ECO:0000313" key="6">
    <source>
        <dbReference type="EMBL" id="CAI6338052.1"/>
    </source>
</evidence>
<evidence type="ECO:0000313" key="7">
    <source>
        <dbReference type="Proteomes" id="UP001152607"/>
    </source>
</evidence>
<dbReference type="InterPro" id="IPR003593">
    <property type="entry name" value="AAA+_ATPase"/>
</dbReference>
<proteinExistence type="inferred from homology"/>
<name>A0A9W4UN42_9PLEO</name>
<keyword evidence="7" id="KW-1185">Reference proteome</keyword>
<reference evidence="6" key="1">
    <citation type="submission" date="2023-01" db="EMBL/GenBank/DDBJ databases">
        <authorList>
            <person name="Van Ghelder C."/>
            <person name="Rancurel C."/>
        </authorList>
    </citation>
    <scope>NUCLEOTIDE SEQUENCE</scope>
    <source>
        <strain evidence="6">CNCM I-4278</strain>
    </source>
</reference>
<comment type="similarity">
    <text evidence="1">Belongs to the AAA ATPase family. BCS1 subfamily.</text>
</comment>
<feature type="domain" description="AAA+ ATPase" evidence="5">
    <location>
        <begin position="266"/>
        <end position="399"/>
    </location>
</feature>
<comment type="caution">
    <text evidence="6">The sequence shown here is derived from an EMBL/GenBank/DDBJ whole genome shotgun (WGS) entry which is preliminary data.</text>
</comment>
<evidence type="ECO:0000256" key="3">
    <source>
        <dbReference type="ARBA" id="ARBA00022840"/>
    </source>
</evidence>
<accession>A0A9W4UN42</accession>
<dbReference type="Gene3D" id="3.40.50.300">
    <property type="entry name" value="P-loop containing nucleotide triphosphate hydrolases"/>
    <property type="match status" value="1"/>
</dbReference>
<dbReference type="EMBL" id="CAOQHR010000008">
    <property type="protein sequence ID" value="CAI6338052.1"/>
    <property type="molecule type" value="Genomic_DNA"/>
</dbReference>
<keyword evidence="2" id="KW-0547">Nucleotide-binding</keyword>